<dbReference type="Gene3D" id="3.40.50.1000">
    <property type="entry name" value="HAD superfamily/HAD-like"/>
    <property type="match status" value="2"/>
</dbReference>
<feature type="compositionally biased region" description="Low complexity" evidence="1">
    <location>
        <begin position="1"/>
        <end position="16"/>
    </location>
</feature>
<dbReference type="InterPro" id="IPR036412">
    <property type="entry name" value="HAD-like_sf"/>
</dbReference>
<keyword evidence="3" id="KW-1185">Reference proteome</keyword>
<dbReference type="PANTHER" id="PTHR19288:SF46">
    <property type="entry name" value="HALOACID DEHALOGENASE-LIKE HYDROLASE DOMAIN-CONTAINING PROTEIN 2"/>
    <property type="match status" value="1"/>
</dbReference>
<proteinExistence type="predicted"/>
<dbReference type="Pfam" id="PF13242">
    <property type="entry name" value="Hydrolase_like"/>
    <property type="match status" value="1"/>
</dbReference>
<dbReference type="Proteomes" id="UP000624709">
    <property type="component" value="Unassembled WGS sequence"/>
</dbReference>
<dbReference type="SUPFAM" id="SSF56784">
    <property type="entry name" value="HAD-like"/>
    <property type="match status" value="1"/>
</dbReference>
<evidence type="ECO:0000313" key="2">
    <source>
        <dbReference type="EMBL" id="GIE67102.1"/>
    </source>
</evidence>
<evidence type="ECO:0000256" key="1">
    <source>
        <dbReference type="SAM" id="MobiDB-lite"/>
    </source>
</evidence>
<accession>A0ABQ4B8S1</accession>
<dbReference type="Pfam" id="PF13344">
    <property type="entry name" value="Hydrolase_6"/>
    <property type="match status" value="1"/>
</dbReference>
<dbReference type="GO" id="GO:0016787">
    <property type="term" value="F:hydrolase activity"/>
    <property type="evidence" value="ECO:0007669"/>
    <property type="project" value="UniProtKB-KW"/>
</dbReference>
<sequence>MNSSPTSAAHSSSDPDVFPDGPATFRNHTPGRDVNDIDDLRDRLPRFTGGRELMEPRVVLLDLDGTLIERGQPVPGAARAVVELRRAGHTVRIFTNTDSQSEATLVDRIRRLGIPVALGEIFTPVIAAREILAATPGSRVLVLADRAVRDELAAHRSPDAGPPTHVVVGDCRETLSYPALDAAFRAVRAGAELLALQRGRYFRAADGDHVDTGAIVAAIEFAAGKPARVLGKPSQDFLRLAAQSAPADLLWVVGDDGTTDIPMAITAGATSVQVRTGKYLDQQATEALPRPTHTINSIADLPALLPPP</sequence>
<name>A0ABQ4B8S1_9ACTN</name>
<gene>
    <name evidence="2" type="ORF">Apa02nite_032100</name>
</gene>
<dbReference type="EMBL" id="BOMS01000044">
    <property type="protein sequence ID" value="GIE67102.1"/>
    <property type="molecule type" value="Genomic_DNA"/>
</dbReference>
<comment type="caution">
    <text evidence="2">The sequence shown here is derived from an EMBL/GenBank/DDBJ whole genome shotgun (WGS) entry which is preliminary data.</text>
</comment>
<evidence type="ECO:0000313" key="3">
    <source>
        <dbReference type="Proteomes" id="UP000624709"/>
    </source>
</evidence>
<keyword evidence="2" id="KW-0378">Hydrolase</keyword>
<reference evidence="2 3" key="1">
    <citation type="submission" date="2021-01" db="EMBL/GenBank/DDBJ databases">
        <title>Whole genome shotgun sequence of Actinoplanes palleronii NBRC 14916.</title>
        <authorList>
            <person name="Komaki H."/>
            <person name="Tamura T."/>
        </authorList>
    </citation>
    <scope>NUCLEOTIDE SEQUENCE [LARGE SCALE GENOMIC DNA]</scope>
    <source>
        <strain evidence="2 3">NBRC 14916</strain>
    </source>
</reference>
<dbReference type="InterPro" id="IPR023214">
    <property type="entry name" value="HAD_sf"/>
</dbReference>
<dbReference type="InterPro" id="IPR006357">
    <property type="entry name" value="HAD-SF_hydro_IIA"/>
</dbReference>
<dbReference type="PANTHER" id="PTHR19288">
    <property type="entry name" value="4-NITROPHENYLPHOSPHATASE-RELATED"/>
    <property type="match status" value="1"/>
</dbReference>
<protein>
    <submittedName>
        <fullName evidence="2">Hydrolase</fullName>
    </submittedName>
</protein>
<feature type="region of interest" description="Disordered" evidence="1">
    <location>
        <begin position="1"/>
        <end position="38"/>
    </location>
</feature>
<organism evidence="2 3">
    <name type="scientific">Actinoplanes palleronii</name>
    <dbReference type="NCBI Taxonomy" id="113570"/>
    <lineage>
        <taxon>Bacteria</taxon>
        <taxon>Bacillati</taxon>
        <taxon>Actinomycetota</taxon>
        <taxon>Actinomycetes</taxon>
        <taxon>Micromonosporales</taxon>
        <taxon>Micromonosporaceae</taxon>
        <taxon>Actinoplanes</taxon>
    </lineage>
</organism>